<feature type="region of interest" description="Disordered" evidence="1">
    <location>
        <begin position="1"/>
        <end position="78"/>
    </location>
</feature>
<dbReference type="AlphaFoldDB" id="A0AA88IRW7"/>
<comment type="caution">
    <text evidence="2">The sequence shown here is derived from an EMBL/GenBank/DDBJ whole genome shotgun (WGS) entry which is preliminary data.</text>
</comment>
<name>A0AA88IRW7_TACVA</name>
<dbReference type="Proteomes" id="UP001187315">
    <property type="component" value="Unassembled WGS sequence"/>
</dbReference>
<evidence type="ECO:0000313" key="3">
    <source>
        <dbReference type="Proteomes" id="UP001187315"/>
    </source>
</evidence>
<organism evidence="2 3">
    <name type="scientific">Tachysurus vachellii</name>
    <name type="common">Darkbarbel catfish</name>
    <name type="synonym">Pelteobagrus vachellii</name>
    <dbReference type="NCBI Taxonomy" id="175792"/>
    <lineage>
        <taxon>Eukaryota</taxon>
        <taxon>Metazoa</taxon>
        <taxon>Chordata</taxon>
        <taxon>Craniata</taxon>
        <taxon>Vertebrata</taxon>
        <taxon>Euteleostomi</taxon>
        <taxon>Actinopterygii</taxon>
        <taxon>Neopterygii</taxon>
        <taxon>Teleostei</taxon>
        <taxon>Ostariophysi</taxon>
        <taxon>Siluriformes</taxon>
        <taxon>Bagridae</taxon>
        <taxon>Tachysurus</taxon>
    </lineage>
</organism>
<sequence length="213" mass="23819">MMFSCEENPKLLDAADPEPGWSGLYAPGNGRQRERNTSEPFPPDELYCSTELIDNEDEDHGSVQQEEAQGGGDDHEVYVRSPCCDRSPSDPMRGLSPIWGPLLSRSPSPLRSCAASMRPRSSRSRSPNTPPATRRRVHFNPNVVVFGQPSAAGYTMIPLQSQGIKRWRDEEDDNEEAPPSRQHCMNHVLYKRSRGLPTLNLFPIVPIMSQNCS</sequence>
<keyword evidence="3" id="KW-1185">Reference proteome</keyword>
<gene>
    <name evidence="2" type="ORF">Q7C36_021749</name>
</gene>
<protein>
    <submittedName>
        <fullName evidence="2">Uncharacterized protein</fullName>
    </submittedName>
</protein>
<feature type="region of interest" description="Disordered" evidence="1">
    <location>
        <begin position="109"/>
        <end position="136"/>
    </location>
</feature>
<dbReference type="EMBL" id="JAVHJS010000024">
    <property type="protein sequence ID" value="KAK2817816.1"/>
    <property type="molecule type" value="Genomic_DNA"/>
</dbReference>
<evidence type="ECO:0000256" key="1">
    <source>
        <dbReference type="SAM" id="MobiDB-lite"/>
    </source>
</evidence>
<proteinExistence type="predicted"/>
<evidence type="ECO:0000313" key="2">
    <source>
        <dbReference type="EMBL" id="KAK2817816.1"/>
    </source>
</evidence>
<feature type="compositionally biased region" description="Low complexity" evidence="1">
    <location>
        <begin position="109"/>
        <end position="127"/>
    </location>
</feature>
<accession>A0AA88IRW7</accession>
<reference evidence="2" key="1">
    <citation type="submission" date="2023-08" db="EMBL/GenBank/DDBJ databases">
        <title>Pelteobagrus vachellii genome.</title>
        <authorList>
            <person name="Liu H."/>
        </authorList>
    </citation>
    <scope>NUCLEOTIDE SEQUENCE</scope>
    <source>
        <strain evidence="2">PRFRI_2022a</strain>
        <tissue evidence="2">Muscle</tissue>
    </source>
</reference>